<dbReference type="InterPro" id="IPR003594">
    <property type="entry name" value="HATPase_dom"/>
</dbReference>
<dbReference type="PRINTS" id="PR00344">
    <property type="entry name" value="BCTRLSENSOR"/>
</dbReference>
<dbReference type="SUPFAM" id="SSF47384">
    <property type="entry name" value="Homodimeric domain of signal transducing histidine kinase"/>
    <property type="match status" value="1"/>
</dbReference>
<comment type="catalytic activity">
    <reaction evidence="1">
        <text>ATP + protein L-histidine = ADP + protein N-phospho-L-histidine.</text>
        <dbReference type="EC" id="2.7.13.3"/>
    </reaction>
</comment>
<dbReference type="KEGG" id="afla:FHG64_18840"/>
<dbReference type="GO" id="GO:0000155">
    <property type="term" value="F:phosphorelay sensor kinase activity"/>
    <property type="evidence" value="ECO:0007669"/>
    <property type="project" value="InterPro"/>
</dbReference>
<dbReference type="PANTHER" id="PTHR43102:SF2">
    <property type="entry name" value="GAF DOMAIN-CONTAINING PROTEIN"/>
    <property type="match status" value="1"/>
</dbReference>
<evidence type="ECO:0000256" key="3">
    <source>
        <dbReference type="ARBA" id="ARBA00022553"/>
    </source>
</evidence>
<dbReference type="InterPro" id="IPR005467">
    <property type="entry name" value="His_kinase_dom"/>
</dbReference>
<name>A0A5B7X736_9FLAO</name>
<dbReference type="PANTHER" id="PTHR43102">
    <property type="entry name" value="SLR1143 PROTEIN"/>
    <property type="match status" value="1"/>
</dbReference>
<dbReference type="EMBL" id="CP040812">
    <property type="protein sequence ID" value="QCY71284.1"/>
    <property type="molecule type" value="Genomic_DNA"/>
</dbReference>
<dbReference type="OrthoDB" id="9811889at2"/>
<keyword evidence="5" id="KW-0418">Kinase</keyword>
<evidence type="ECO:0000256" key="1">
    <source>
        <dbReference type="ARBA" id="ARBA00000085"/>
    </source>
</evidence>
<keyword evidence="3" id="KW-0597">Phosphoprotein</keyword>
<reference evidence="5 6" key="1">
    <citation type="submission" date="2019-06" db="EMBL/GenBank/DDBJ databases">
        <title>Complete genome sequence of Antarcticibacterium flavum KCTC 52984T from an Antarctic marine sediment.</title>
        <authorList>
            <person name="Lee Y.M."/>
            <person name="Shin S.C."/>
        </authorList>
    </citation>
    <scope>NUCLEOTIDE SEQUENCE [LARGE SCALE GENOMIC DNA]</scope>
    <source>
        <strain evidence="5 6">KCTC 52984</strain>
    </source>
</reference>
<dbReference type="Proteomes" id="UP000309016">
    <property type="component" value="Chromosome"/>
</dbReference>
<dbReference type="Pfam" id="PF02518">
    <property type="entry name" value="HATPase_c"/>
    <property type="match status" value="1"/>
</dbReference>
<dbReference type="Gene3D" id="1.10.287.130">
    <property type="match status" value="1"/>
</dbReference>
<dbReference type="CDD" id="cd00075">
    <property type="entry name" value="HATPase"/>
    <property type="match status" value="1"/>
</dbReference>
<dbReference type="SUPFAM" id="SSF55781">
    <property type="entry name" value="GAF domain-like"/>
    <property type="match status" value="1"/>
</dbReference>
<gene>
    <name evidence="5" type="ORF">FHG64_18840</name>
</gene>
<dbReference type="Gene3D" id="3.30.565.10">
    <property type="entry name" value="Histidine kinase-like ATPase, C-terminal domain"/>
    <property type="match status" value="1"/>
</dbReference>
<protein>
    <recommendedName>
        <fullName evidence="2">histidine kinase</fullName>
        <ecNumber evidence="2">2.7.13.3</ecNumber>
    </recommendedName>
</protein>
<accession>A0A5B7X736</accession>
<dbReference type="PROSITE" id="PS50109">
    <property type="entry name" value="HIS_KIN"/>
    <property type="match status" value="1"/>
</dbReference>
<feature type="domain" description="Histidine kinase" evidence="4">
    <location>
        <begin position="197"/>
        <end position="411"/>
    </location>
</feature>
<dbReference type="Gene3D" id="3.30.450.40">
    <property type="match status" value="1"/>
</dbReference>
<dbReference type="Pfam" id="PF00512">
    <property type="entry name" value="HisKA"/>
    <property type="match status" value="1"/>
</dbReference>
<dbReference type="SUPFAM" id="SSF55874">
    <property type="entry name" value="ATPase domain of HSP90 chaperone/DNA topoisomerase II/histidine kinase"/>
    <property type="match status" value="1"/>
</dbReference>
<evidence type="ECO:0000259" key="4">
    <source>
        <dbReference type="PROSITE" id="PS50109"/>
    </source>
</evidence>
<dbReference type="InterPro" id="IPR029016">
    <property type="entry name" value="GAF-like_dom_sf"/>
</dbReference>
<sequence length="411" mass="46492">MTIKTSSTPKIKIDIPENESLRLQTLDELQLYPVTPEDNFDNITKLASFICKTPVSLITIIGQDKQWMKSATGTNVSEIDRDISHCTHAILEPGNLMEVRDTRKDMRFAENPFTTGQPPILFYAGMPLKAPNGAAMGTLCVLDTEPRTLDDGQKEALKALAKQVENLFELRRQNLHLQQVREQLNVRNTQLKDFAGTVAHDMKMPLANIIITSDLLRAKYGDQLDLQGKEYLHYLKQSSFKLSNYIQGILEHYESDTLTARNCEEFDIHDLLEGIIDLLNIDYDCVINLPEDNKIIHGNRTALEQIFLNLIGNSLKYTSTEKIVINIHFREDKDFYYFAVEDNGIGIPQDKQEEIFELFTVLAESDRSGNRGNGIGLSTVKKLILSLDGAINVKSKVKKGTTIEFSVKRVL</sequence>
<evidence type="ECO:0000313" key="5">
    <source>
        <dbReference type="EMBL" id="QCY71284.1"/>
    </source>
</evidence>
<dbReference type="InterPro" id="IPR036890">
    <property type="entry name" value="HATPase_C_sf"/>
</dbReference>
<proteinExistence type="predicted"/>
<evidence type="ECO:0000256" key="2">
    <source>
        <dbReference type="ARBA" id="ARBA00012438"/>
    </source>
</evidence>
<dbReference type="EC" id="2.7.13.3" evidence="2"/>
<evidence type="ECO:0000313" key="6">
    <source>
        <dbReference type="Proteomes" id="UP000309016"/>
    </source>
</evidence>
<dbReference type="AlphaFoldDB" id="A0A5B7X736"/>
<keyword evidence="5" id="KW-0808">Transferase</keyword>
<dbReference type="InterPro" id="IPR004358">
    <property type="entry name" value="Sig_transdc_His_kin-like_C"/>
</dbReference>
<organism evidence="5 6">
    <name type="scientific">Antarcticibacterium flavum</name>
    <dbReference type="NCBI Taxonomy" id="2058175"/>
    <lineage>
        <taxon>Bacteria</taxon>
        <taxon>Pseudomonadati</taxon>
        <taxon>Bacteroidota</taxon>
        <taxon>Flavobacteriia</taxon>
        <taxon>Flavobacteriales</taxon>
        <taxon>Flavobacteriaceae</taxon>
        <taxon>Antarcticibacterium</taxon>
    </lineage>
</organism>
<dbReference type="CDD" id="cd00082">
    <property type="entry name" value="HisKA"/>
    <property type="match status" value="1"/>
</dbReference>
<dbReference type="InterPro" id="IPR003661">
    <property type="entry name" value="HisK_dim/P_dom"/>
</dbReference>
<dbReference type="SMART" id="SM00387">
    <property type="entry name" value="HATPase_c"/>
    <property type="match status" value="1"/>
</dbReference>
<dbReference type="SMART" id="SM00388">
    <property type="entry name" value="HisKA"/>
    <property type="match status" value="1"/>
</dbReference>
<keyword evidence="6" id="KW-1185">Reference proteome</keyword>
<dbReference type="InterPro" id="IPR036097">
    <property type="entry name" value="HisK_dim/P_sf"/>
</dbReference>
<dbReference type="RefSeq" id="WP_139067829.1">
    <property type="nucleotide sequence ID" value="NZ_CP040812.1"/>
</dbReference>